<dbReference type="RefSeq" id="WP_208177376.1">
    <property type="nucleotide sequence ID" value="NZ_JAGETZ010000012.1"/>
</dbReference>
<name>A0ABS3QKA7_9BACT</name>
<comment type="caution">
    <text evidence="1">The sequence shown here is derived from an EMBL/GenBank/DDBJ whole genome shotgun (WGS) entry which is preliminary data.</text>
</comment>
<evidence type="ECO:0000313" key="1">
    <source>
        <dbReference type="EMBL" id="MBO2011684.1"/>
    </source>
</evidence>
<sequence length="139" mass="15295">MAYPVELLTDHAMCDEALKDIQTELDDLTFRQTSYDHRDGKATARATDITGEITGLDQDITSLNSQLATMASDSKYRPRREAELRAAVKRRGDLGAAKVTRGPVAAFRLAVDLRQVVVQVAELNQAKTEVTNHRGTLPA</sequence>
<keyword evidence="2" id="KW-1185">Reference proteome</keyword>
<protein>
    <submittedName>
        <fullName evidence="1">Uncharacterized protein</fullName>
    </submittedName>
</protein>
<reference evidence="1 2" key="1">
    <citation type="submission" date="2021-03" db="EMBL/GenBank/DDBJ databases">
        <authorList>
            <person name="Kim M.K."/>
        </authorList>
    </citation>
    <scope>NUCLEOTIDE SEQUENCE [LARGE SCALE GENOMIC DNA]</scope>
    <source>
        <strain evidence="1 2">BT442</strain>
    </source>
</reference>
<evidence type="ECO:0000313" key="2">
    <source>
        <dbReference type="Proteomes" id="UP000664369"/>
    </source>
</evidence>
<dbReference type="Proteomes" id="UP000664369">
    <property type="component" value="Unassembled WGS sequence"/>
</dbReference>
<proteinExistence type="predicted"/>
<dbReference type="EMBL" id="JAGETZ010000012">
    <property type="protein sequence ID" value="MBO2011684.1"/>
    <property type="molecule type" value="Genomic_DNA"/>
</dbReference>
<accession>A0ABS3QKA7</accession>
<gene>
    <name evidence="1" type="ORF">J4E00_21645</name>
</gene>
<organism evidence="1 2">
    <name type="scientific">Hymenobacter negativus</name>
    <dbReference type="NCBI Taxonomy" id="2795026"/>
    <lineage>
        <taxon>Bacteria</taxon>
        <taxon>Pseudomonadati</taxon>
        <taxon>Bacteroidota</taxon>
        <taxon>Cytophagia</taxon>
        <taxon>Cytophagales</taxon>
        <taxon>Hymenobacteraceae</taxon>
        <taxon>Hymenobacter</taxon>
    </lineage>
</organism>